<evidence type="ECO:0000256" key="4">
    <source>
        <dbReference type="SAM" id="Phobius"/>
    </source>
</evidence>
<gene>
    <name evidence="5" type="ORF">OFUS_LOCUS22866</name>
</gene>
<evidence type="ECO:0000256" key="2">
    <source>
        <dbReference type="PIRSR" id="PIRSR637359-1"/>
    </source>
</evidence>
<dbReference type="AlphaFoldDB" id="A0A8S4Q2C3"/>
<sequence>MLFKRTIGRGMIFLGIFIITCIYTAKYTHILRVITSQTIQKYVRVEENGLSDNEAPETARIHGTTYNQFTITPATNYKYLSSVKTQLQRHFPKAMIIGMAKCGTNVLQRSLELNPLLKSTTAEEVCFSTKMSLFHWSRTFTAELPLTLESQLTFTKCPQLLNHPDAIKLLHDEFPTMKLIISLCDPVKQLVSRYTMHQEEAKETNVLPPVCQSMLKHDGTVDSTYKYVQWSIFVDMLNPVFTLFPM</sequence>
<evidence type="ECO:0000256" key="3">
    <source>
        <dbReference type="PIRSR" id="PIRSR637359-2"/>
    </source>
</evidence>
<protein>
    <recommendedName>
        <fullName evidence="7">Sulfotransferase</fullName>
    </recommendedName>
</protein>
<dbReference type="Gene3D" id="3.40.50.300">
    <property type="entry name" value="P-loop containing nucleotide triphosphate hydrolases"/>
    <property type="match status" value="1"/>
</dbReference>
<comment type="caution">
    <text evidence="5">The sequence shown here is derived from an EMBL/GenBank/DDBJ whole genome shotgun (WGS) entry which is preliminary data.</text>
</comment>
<keyword evidence="4" id="KW-0472">Membrane</keyword>
<name>A0A8S4Q2C3_OWEFU</name>
<organism evidence="5 6">
    <name type="scientific">Owenia fusiformis</name>
    <name type="common">Polychaete worm</name>
    <dbReference type="NCBI Taxonomy" id="6347"/>
    <lineage>
        <taxon>Eukaryota</taxon>
        <taxon>Metazoa</taxon>
        <taxon>Spiralia</taxon>
        <taxon>Lophotrochozoa</taxon>
        <taxon>Annelida</taxon>
        <taxon>Polychaeta</taxon>
        <taxon>Sedentaria</taxon>
        <taxon>Canalipalpata</taxon>
        <taxon>Sabellida</taxon>
        <taxon>Oweniida</taxon>
        <taxon>Oweniidae</taxon>
        <taxon>Owenia</taxon>
    </lineage>
</organism>
<dbReference type="GO" id="GO:0008467">
    <property type="term" value="F:[heparan sulfate]-glucosamine 3-sulfotransferase activity"/>
    <property type="evidence" value="ECO:0007669"/>
    <property type="project" value="TreeGrafter"/>
</dbReference>
<keyword evidence="6" id="KW-1185">Reference proteome</keyword>
<keyword evidence="4" id="KW-1133">Transmembrane helix</keyword>
<accession>A0A8S4Q2C3</accession>
<evidence type="ECO:0000256" key="1">
    <source>
        <dbReference type="ARBA" id="ARBA00022679"/>
    </source>
</evidence>
<feature type="transmembrane region" description="Helical" evidence="4">
    <location>
        <begin position="6"/>
        <end position="25"/>
    </location>
</feature>
<dbReference type="PANTHER" id="PTHR10605:SF72">
    <property type="entry name" value="HEPARAN SULFATE 3-O SULFOTRANSFERASE-B, ISOFORM A"/>
    <property type="match status" value="1"/>
</dbReference>
<evidence type="ECO:0000313" key="6">
    <source>
        <dbReference type="Proteomes" id="UP000749559"/>
    </source>
</evidence>
<keyword evidence="1" id="KW-0808">Transferase</keyword>
<keyword evidence="4" id="KW-0812">Transmembrane</keyword>
<dbReference type="EMBL" id="CAIIXF020000011">
    <property type="protein sequence ID" value="CAH1798775.1"/>
    <property type="molecule type" value="Genomic_DNA"/>
</dbReference>
<dbReference type="Proteomes" id="UP000749559">
    <property type="component" value="Unassembled WGS sequence"/>
</dbReference>
<dbReference type="InterPro" id="IPR027417">
    <property type="entry name" value="P-loop_NTPase"/>
</dbReference>
<evidence type="ECO:0008006" key="7">
    <source>
        <dbReference type="Google" id="ProtNLM"/>
    </source>
</evidence>
<proteinExistence type="predicted"/>
<reference evidence="5" key="1">
    <citation type="submission" date="2022-03" db="EMBL/GenBank/DDBJ databases">
        <authorList>
            <person name="Martin C."/>
        </authorList>
    </citation>
    <scope>NUCLEOTIDE SEQUENCE</scope>
</reference>
<dbReference type="OrthoDB" id="411451at2759"/>
<dbReference type="PANTHER" id="PTHR10605">
    <property type="entry name" value="HEPARAN SULFATE SULFOTRANSFERASE"/>
    <property type="match status" value="1"/>
</dbReference>
<feature type="active site" description="For sulfotransferase activity" evidence="2">
    <location>
        <position position="101"/>
    </location>
</feature>
<feature type="non-terminal residue" evidence="5">
    <location>
        <position position="246"/>
    </location>
</feature>
<dbReference type="InterPro" id="IPR037359">
    <property type="entry name" value="NST/OST"/>
</dbReference>
<dbReference type="SUPFAM" id="SSF52540">
    <property type="entry name" value="P-loop containing nucleoside triphosphate hydrolases"/>
    <property type="match status" value="1"/>
</dbReference>
<evidence type="ECO:0000313" key="5">
    <source>
        <dbReference type="EMBL" id="CAH1798775.1"/>
    </source>
</evidence>
<feature type="binding site" evidence="3">
    <location>
        <position position="192"/>
    </location>
    <ligand>
        <name>3'-phosphoadenylyl sulfate</name>
        <dbReference type="ChEBI" id="CHEBI:58339"/>
    </ligand>
</feature>